<protein>
    <recommendedName>
        <fullName evidence="4">Hydrophobic surface binding protein A-domain-containing protein</fullName>
    </recommendedName>
</protein>
<dbReference type="AlphaFoldDB" id="A0A5N6E4W9"/>
<evidence type="ECO:0000313" key="3">
    <source>
        <dbReference type="Proteomes" id="UP000326799"/>
    </source>
</evidence>
<reference evidence="2 3" key="1">
    <citation type="submission" date="2019-04" db="EMBL/GenBank/DDBJ databases">
        <title>Fungal friends and foes A comparative genomics study of 23 Aspergillus species from section Flavi.</title>
        <authorList>
            <consortium name="DOE Joint Genome Institute"/>
            <person name="Kjaerbolling I."/>
            <person name="Vesth T.C."/>
            <person name="Frisvad J.C."/>
            <person name="Nybo J.L."/>
            <person name="Theobald S."/>
            <person name="Kildgaard S."/>
            <person name="Petersen T.I."/>
            <person name="Kuo A."/>
            <person name="Sato A."/>
            <person name="Lyhne E.K."/>
            <person name="Kogle M.E."/>
            <person name="Wiebenga A."/>
            <person name="Kun R.S."/>
            <person name="Lubbers R.J."/>
            <person name="Makela M.R."/>
            <person name="Barry K."/>
            <person name="Chovatia M."/>
            <person name="Clum A."/>
            <person name="Daum C."/>
            <person name="Haridas S."/>
            <person name="He G."/>
            <person name="LaButti K."/>
            <person name="Lipzen A."/>
            <person name="Mondo S."/>
            <person name="Pangilinan J."/>
            <person name="Riley R."/>
            <person name="Salamov A."/>
            <person name="Simmons B.A."/>
            <person name="Magnuson J.K."/>
            <person name="Henrissat B."/>
            <person name="Mortensen U.H."/>
            <person name="Larsen T.O."/>
            <person name="De vries R.P."/>
            <person name="Grigoriev I.V."/>
            <person name="Machida M."/>
            <person name="Baker S.E."/>
            <person name="Andersen M.R."/>
        </authorList>
    </citation>
    <scope>NUCLEOTIDE SEQUENCE [LARGE SCALE GENOMIC DNA]</scope>
    <source>
        <strain evidence="2 3">CBS 126849</strain>
    </source>
</reference>
<accession>A0A5N6E4W9</accession>
<gene>
    <name evidence="2" type="ORF">BDV33DRAFT_186405</name>
</gene>
<evidence type="ECO:0000313" key="2">
    <source>
        <dbReference type="EMBL" id="KAB8212616.1"/>
    </source>
</evidence>
<proteinExistence type="predicted"/>
<sequence>MHIFLYLILATPAVLANPAPEPVAAPIPQPASGLLSELPSLLSGLSELLSPEMLDDLQVIVKGGAVLLGGETPSNLKKLVSAQNVNKLQHIIDNGDALLTPRFVNATTTLVEDATPLVAGVSGLLRGLFG</sequence>
<dbReference type="EMBL" id="ML734205">
    <property type="protein sequence ID" value="KAB8212616.1"/>
    <property type="molecule type" value="Genomic_DNA"/>
</dbReference>
<evidence type="ECO:0008006" key="4">
    <source>
        <dbReference type="Google" id="ProtNLM"/>
    </source>
</evidence>
<organism evidence="2 3">
    <name type="scientific">Aspergillus novoparasiticus</name>
    <dbReference type="NCBI Taxonomy" id="986946"/>
    <lineage>
        <taxon>Eukaryota</taxon>
        <taxon>Fungi</taxon>
        <taxon>Dikarya</taxon>
        <taxon>Ascomycota</taxon>
        <taxon>Pezizomycotina</taxon>
        <taxon>Eurotiomycetes</taxon>
        <taxon>Eurotiomycetidae</taxon>
        <taxon>Eurotiales</taxon>
        <taxon>Aspergillaceae</taxon>
        <taxon>Aspergillus</taxon>
        <taxon>Aspergillus subgen. Circumdati</taxon>
    </lineage>
</organism>
<feature type="chain" id="PRO_5024982837" description="Hydrophobic surface binding protein A-domain-containing protein" evidence="1">
    <location>
        <begin position="17"/>
        <end position="130"/>
    </location>
</feature>
<evidence type="ECO:0000256" key="1">
    <source>
        <dbReference type="SAM" id="SignalP"/>
    </source>
</evidence>
<feature type="signal peptide" evidence="1">
    <location>
        <begin position="1"/>
        <end position="16"/>
    </location>
</feature>
<keyword evidence="1" id="KW-0732">Signal</keyword>
<keyword evidence="3" id="KW-1185">Reference proteome</keyword>
<dbReference type="Proteomes" id="UP000326799">
    <property type="component" value="Unassembled WGS sequence"/>
</dbReference>
<name>A0A5N6E4W9_9EURO</name>